<name>A0ABT2YLX3_9BURK</name>
<reference evidence="3 4" key="1">
    <citation type="submission" date="2021-11" db="EMBL/GenBank/DDBJ databases">
        <authorList>
            <person name="Liang Q."/>
            <person name="Mou H."/>
            <person name="Liu Z."/>
        </authorList>
    </citation>
    <scope>NUCLEOTIDE SEQUENCE [LARGE SCALE GENOMIC DNA]</scope>
    <source>
        <strain evidence="3 4">CHU3</strain>
    </source>
</reference>
<dbReference type="PANTHER" id="PTHR40269:SF1">
    <property type="entry name" value="OUTER MEMBRANE PROTEIN"/>
    <property type="match status" value="1"/>
</dbReference>
<proteinExistence type="predicted"/>
<accession>A0ABT2YLX3</accession>
<feature type="chain" id="PRO_5045524698" evidence="2">
    <location>
        <begin position="30"/>
        <end position="420"/>
    </location>
</feature>
<feature type="signal peptide" evidence="2">
    <location>
        <begin position="1"/>
        <end position="29"/>
    </location>
</feature>
<dbReference type="InterPro" id="IPR021728">
    <property type="entry name" value="DUF3300"/>
</dbReference>
<dbReference type="Proteomes" id="UP001209701">
    <property type="component" value="Unassembled WGS sequence"/>
</dbReference>
<feature type="region of interest" description="Disordered" evidence="1">
    <location>
        <begin position="270"/>
        <end position="420"/>
    </location>
</feature>
<dbReference type="RefSeq" id="WP_263573646.1">
    <property type="nucleotide sequence ID" value="NZ_JAJIRN010000012.1"/>
</dbReference>
<evidence type="ECO:0000256" key="1">
    <source>
        <dbReference type="SAM" id="MobiDB-lite"/>
    </source>
</evidence>
<sequence length="420" mass="46495">MRLITRMLPTAGMLLAALLLTVPPLPARAQAQANSGADAEQAVLFGQEQLDQMLAPVALYPDTLLMQVLAAATYPLEIVAAERFVAANAALKGEALTRAAASKGWDSSIISLLQFPSVLVMMSEKLDWTQQLGDAFLAQQNAVMDAVQGLRAKAQQAGNLQSNTQQTVVVQEKVIVIEPAQPQVIYVPYYNPTVVYGPWYWPNYRPWYWAPPPRYRPYGYGDAMAAGIFWGLAIGISHAIWSDYRPSWHDHHIHVHNDITINVNNRPSRPQLWQHRPEHRKGVAYRDDVVRERVTGTKLPARPLPNSRPDLRPDRGDDPQVRPRPGVMPPAPQLQRPATRPEAKPQPKPAPRPSPTPSARPEYRPETRPLPTREVVKAQADRGRQSRESVAKPSPRPAVRPAPKSAPQGLQKGGPGGHSK</sequence>
<feature type="compositionally biased region" description="Pro residues" evidence="1">
    <location>
        <begin position="346"/>
        <end position="358"/>
    </location>
</feature>
<evidence type="ECO:0000313" key="3">
    <source>
        <dbReference type="EMBL" id="MCV2371066.1"/>
    </source>
</evidence>
<feature type="compositionally biased region" description="Basic and acidic residues" evidence="1">
    <location>
        <begin position="280"/>
        <end position="295"/>
    </location>
</feature>
<feature type="compositionally biased region" description="Basic and acidic residues" evidence="1">
    <location>
        <begin position="309"/>
        <end position="321"/>
    </location>
</feature>
<protein>
    <submittedName>
        <fullName evidence="3">DUF3300 domain-containing protein</fullName>
    </submittedName>
</protein>
<keyword evidence="4" id="KW-1185">Reference proteome</keyword>
<dbReference type="PANTHER" id="PTHR40269">
    <property type="entry name" value="OUTER MEMBRANE PROTEIN-RELATED"/>
    <property type="match status" value="1"/>
</dbReference>
<evidence type="ECO:0000256" key="2">
    <source>
        <dbReference type="SAM" id="SignalP"/>
    </source>
</evidence>
<gene>
    <name evidence="3" type="ORF">LNV07_23505</name>
</gene>
<feature type="compositionally biased region" description="Gly residues" evidence="1">
    <location>
        <begin position="411"/>
        <end position="420"/>
    </location>
</feature>
<dbReference type="Pfam" id="PF11737">
    <property type="entry name" value="DUF3300"/>
    <property type="match status" value="1"/>
</dbReference>
<evidence type="ECO:0000313" key="4">
    <source>
        <dbReference type="Proteomes" id="UP001209701"/>
    </source>
</evidence>
<keyword evidence="2" id="KW-0732">Signal</keyword>
<feature type="compositionally biased region" description="Basic and acidic residues" evidence="1">
    <location>
        <begin position="374"/>
        <end position="390"/>
    </location>
</feature>
<dbReference type="EMBL" id="JAJIRN010000012">
    <property type="protein sequence ID" value="MCV2371066.1"/>
    <property type="molecule type" value="Genomic_DNA"/>
</dbReference>
<organism evidence="3 4">
    <name type="scientific">Roseateles oligotrophus</name>
    <dbReference type="NCBI Taxonomy" id="1769250"/>
    <lineage>
        <taxon>Bacteria</taxon>
        <taxon>Pseudomonadati</taxon>
        <taxon>Pseudomonadota</taxon>
        <taxon>Betaproteobacteria</taxon>
        <taxon>Burkholderiales</taxon>
        <taxon>Sphaerotilaceae</taxon>
        <taxon>Roseateles</taxon>
    </lineage>
</organism>
<comment type="caution">
    <text evidence="3">The sequence shown here is derived from an EMBL/GenBank/DDBJ whole genome shotgun (WGS) entry which is preliminary data.</text>
</comment>